<proteinExistence type="inferred from homology"/>
<accession>A0ABR0VTH3</accession>
<evidence type="ECO:0000256" key="2">
    <source>
        <dbReference type="ARBA" id="ARBA00022679"/>
    </source>
</evidence>
<dbReference type="PANTHER" id="PTHR48044">
    <property type="entry name" value="GLYCOSYLTRANSFERASE"/>
    <property type="match status" value="1"/>
</dbReference>
<dbReference type="PANTHER" id="PTHR48044:SF48">
    <property type="entry name" value="GLYCOSYLTRANSFERASE"/>
    <property type="match status" value="1"/>
</dbReference>
<dbReference type="EC" id="2.4.1.-" evidence="4"/>
<comment type="caution">
    <text evidence="6">The sequence shown here is derived from an EMBL/GenBank/DDBJ whole genome shotgun (WGS) entry which is preliminary data.</text>
</comment>
<comment type="similarity">
    <text evidence="1 3">Belongs to the UDP-glycosyltransferase family.</text>
</comment>
<dbReference type="Pfam" id="PF26168">
    <property type="entry name" value="Glyco_transf_N"/>
    <property type="match status" value="1"/>
</dbReference>
<evidence type="ECO:0000313" key="6">
    <source>
        <dbReference type="EMBL" id="KAK6138557.1"/>
    </source>
</evidence>
<gene>
    <name evidence="6" type="ORF">DH2020_027703</name>
</gene>
<dbReference type="Gene3D" id="3.40.50.2000">
    <property type="entry name" value="Glycogen Phosphorylase B"/>
    <property type="match status" value="2"/>
</dbReference>
<dbReference type="Pfam" id="PF00201">
    <property type="entry name" value="UDPGT"/>
    <property type="match status" value="1"/>
</dbReference>
<dbReference type="SUPFAM" id="SSF53756">
    <property type="entry name" value="UDP-Glycosyltransferase/glycogen phosphorylase"/>
    <property type="match status" value="1"/>
</dbReference>
<keyword evidence="3" id="KW-0328">Glycosyltransferase</keyword>
<evidence type="ECO:0000259" key="5">
    <source>
        <dbReference type="Pfam" id="PF26168"/>
    </source>
</evidence>
<evidence type="ECO:0000313" key="7">
    <source>
        <dbReference type="Proteomes" id="UP001318860"/>
    </source>
</evidence>
<name>A0ABR0VTH3_REHGL</name>
<dbReference type="InterPro" id="IPR058980">
    <property type="entry name" value="Glyco_transf_N"/>
</dbReference>
<evidence type="ECO:0000256" key="1">
    <source>
        <dbReference type="ARBA" id="ARBA00009995"/>
    </source>
</evidence>
<evidence type="ECO:0000256" key="4">
    <source>
        <dbReference type="RuleBase" id="RU362057"/>
    </source>
</evidence>
<dbReference type="CDD" id="cd03784">
    <property type="entry name" value="GT1_Gtf-like"/>
    <property type="match status" value="1"/>
</dbReference>
<organism evidence="6 7">
    <name type="scientific">Rehmannia glutinosa</name>
    <name type="common">Chinese foxglove</name>
    <dbReference type="NCBI Taxonomy" id="99300"/>
    <lineage>
        <taxon>Eukaryota</taxon>
        <taxon>Viridiplantae</taxon>
        <taxon>Streptophyta</taxon>
        <taxon>Embryophyta</taxon>
        <taxon>Tracheophyta</taxon>
        <taxon>Spermatophyta</taxon>
        <taxon>Magnoliopsida</taxon>
        <taxon>eudicotyledons</taxon>
        <taxon>Gunneridae</taxon>
        <taxon>Pentapetalae</taxon>
        <taxon>asterids</taxon>
        <taxon>lamiids</taxon>
        <taxon>Lamiales</taxon>
        <taxon>Orobanchaceae</taxon>
        <taxon>Rehmannieae</taxon>
        <taxon>Rehmannia</taxon>
    </lineage>
</organism>
<dbReference type="EMBL" id="JABTTQ020000713">
    <property type="protein sequence ID" value="KAK6138557.1"/>
    <property type="molecule type" value="Genomic_DNA"/>
</dbReference>
<keyword evidence="7" id="KW-1185">Reference proteome</keyword>
<dbReference type="InterPro" id="IPR035595">
    <property type="entry name" value="UDP_glycos_trans_CS"/>
</dbReference>
<dbReference type="InterPro" id="IPR002213">
    <property type="entry name" value="UDP_glucos_trans"/>
</dbReference>
<feature type="domain" description="Glycosyltransferase N-terminal" evidence="5">
    <location>
        <begin position="7"/>
        <end position="228"/>
    </location>
</feature>
<dbReference type="PROSITE" id="PS00375">
    <property type="entry name" value="UDPGT"/>
    <property type="match status" value="1"/>
</dbReference>
<protein>
    <recommendedName>
        <fullName evidence="4">Glycosyltransferase</fullName>
        <ecNumber evidence="4">2.4.1.-</ecNumber>
    </recommendedName>
</protein>
<evidence type="ECO:0000256" key="3">
    <source>
        <dbReference type="RuleBase" id="RU003718"/>
    </source>
</evidence>
<dbReference type="Proteomes" id="UP001318860">
    <property type="component" value="Unassembled WGS sequence"/>
</dbReference>
<reference evidence="6 7" key="1">
    <citation type="journal article" date="2021" name="Comput. Struct. Biotechnol. J.">
        <title>De novo genome assembly of the potent medicinal plant Rehmannia glutinosa using nanopore technology.</title>
        <authorList>
            <person name="Ma L."/>
            <person name="Dong C."/>
            <person name="Song C."/>
            <person name="Wang X."/>
            <person name="Zheng X."/>
            <person name="Niu Y."/>
            <person name="Chen S."/>
            <person name="Feng W."/>
        </authorList>
    </citation>
    <scope>NUCLEOTIDE SEQUENCE [LARGE SCALE GENOMIC DNA]</scope>
    <source>
        <strain evidence="6">DH-2019</strain>
    </source>
</reference>
<sequence>MEQQAHENICVIVVPFPAQGHLNPMLQLSCLISSYANINPVYFVGSAIHNHQARVRLNDFNPAKIHFHDIPTPTIVPSPSPDPNSLNKFPIHLQPALREPMAAFINDVSQRFKRVVVLNDPLMAVVVQDVASIPNAESYAINVISAISEVSLFSSFLKLPDKIKLPPFEWLTSDEFQDVMALQTCAASFRDGDIYNTCRLIEGPYIDILERKGIARNRKSWAIGPISPADGLLLPYEGRPHECLEWLDKQEPKSVIYVSFGTTITLSDEEIKELALGLEQSKMKFIWVLRDADKCDVFDGQVRRVELPQRFEERLEGVGLVVRDWAPQPQILGHPSTGGFMSHCGWNSCLESITMGVPIAALPMHTDQPANTWLITEILKIGVVVREWKQRTEVVRASTVENVVKRLMASEEGDEIRKRAGELSAAVRRATQEGGASRLELDNFIAHITR</sequence>
<keyword evidence="2 3" id="KW-0808">Transferase</keyword>